<accession>A0A084SYN5</accession>
<dbReference type="Proteomes" id="UP000028547">
    <property type="component" value="Unassembled WGS sequence"/>
</dbReference>
<name>A0A084SYN5_9BACT</name>
<dbReference type="RefSeq" id="WP_043391776.1">
    <property type="nucleotide sequence ID" value="NZ_JPMI01000046.1"/>
</dbReference>
<protein>
    <submittedName>
        <fullName evidence="1">Uncharacterized protein</fullName>
    </submittedName>
</protein>
<proteinExistence type="predicted"/>
<evidence type="ECO:0000313" key="1">
    <source>
        <dbReference type="EMBL" id="KFA93570.1"/>
    </source>
</evidence>
<gene>
    <name evidence="1" type="ORF">Q664_08205</name>
</gene>
<dbReference type="EMBL" id="JPMI01000046">
    <property type="protein sequence ID" value="KFA93570.1"/>
    <property type="molecule type" value="Genomic_DNA"/>
</dbReference>
<organism evidence="1 2">
    <name type="scientific">Archangium violaceum Cb vi76</name>
    <dbReference type="NCBI Taxonomy" id="1406225"/>
    <lineage>
        <taxon>Bacteria</taxon>
        <taxon>Pseudomonadati</taxon>
        <taxon>Myxococcota</taxon>
        <taxon>Myxococcia</taxon>
        <taxon>Myxococcales</taxon>
        <taxon>Cystobacterineae</taxon>
        <taxon>Archangiaceae</taxon>
        <taxon>Archangium</taxon>
    </lineage>
</organism>
<sequence>MYPILGLRLSGGQGAWGTRVGPQVRLHPLGEVVLSPFLEAGMSLNFGGETWSEIDGVRTCADMLLTPVGTVAVGSRWALGRLFFISSRVGWSWRLRQDNVQMRGGGDPDLLTAAALSLFQHEGFVISGSLGVSFF</sequence>
<reference evidence="1 2" key="1">
    <citation type="submission" date="2014-07" db="EMBL/GenBank/DDBJ databases">
        <title>Draft Genome Sequence of Gephyronic Acid Producer, Cystobacter violaceus Strain Cb vi76.</title>
        <authorList>
            <person name="Stevens D.C."/>
            <person name="Young J."/>
            <person name="Carmichael R."/>
            <person name="Tan J."/>
            <person name="Taylor R.E."/>
        </authorList>
    </citation>
    <scope>NUCLEOTIDE SEQUENCE [LARGE SCALE GENOMIC DNA]</scope>
    <source>
        <strain evidence="1 2">Cb vi76</strain>
    </source>
</reference>
<dbReference type="AlphaFoldDB" id="A0A084SYN5"/>
<comment type="caution">
    <text evidence="1">The sequence shown here is derived from an EMBL/GenBank/DDBJ whole genome shotgun (WGS) entry which is preliminary data.</text>
</comment>
<evidence type="ECO:0000313" key="2">
    <source>
        <dbReference type="Proteomes" id="UP000028547"/>
    </source>
</evidence>